<proteinExistence type="predicted"/>
<geneLocation type="plasmid" evidence="2 4">
    <name>pRho-VOC14-L</name>
</geneLocation>
<name>A0AAX3YTK5_RHOOP</name>
<protein>
    <submittedName>
        <fullName evidence="2">Uncharacterized protein</fullName>
    </submittedName>
</protein>
<dbReference type="Proteomes" id="UP001231166">
    <property type="component" value="Plasmid pRho-VOC14-L"/>
</dbReference>
<keyword evidence="2" id="KW-0614">Plasmid</keyword>
<evidence type="ECO:0000313" key="1">
    <source>
        <dbReference type="EMBL" id="MCZ4585976.1"/>
    </source>
</evidence>
<evidence type="ECO:0000313" key="2">
    <source>
        <dbReference type="EMBL" id="WLF52068.1"/>
    </source>
</evidence>
<dbReference type="Proteomes" id="UP001066327">
    <property type="component" value="Unassembled WGS sequence"/>
</dbReference>
<accession>A0AAX3YTK5</accession>
<evidence type="ECO:0000313" key="3">
    <source>
        <dbReference type="Proteomes" id="UP001066327"/>
    </source>
</evidence>
<reference evidence="1" key="1">
    <citation type="submission" date="2022-12" db="EMBL/GenBank/DDBJ databases">
        <authorList>
            <person name="Krivoruchko A.V."/>
            <person name="Elkin A."/>
        </authorList>
    </citation>
    <scope>NUCLEOTIDE SEQUENCE</scope>
    <source>
        <strain evidence="1">IEGM 249</strain>
    </source>
</reference>
<evidence type="ECO:0000313" key="4">
    <source>
        <dbReference type="Proteomes" id="UP001231166"/>
    </source>
</evidence>
<sequence>MDLYATVFLTEKLRFRSVRRLAPFKLAIQRRIEGRFLSGFDDQLEAA</sequence>
<organism evidence="2 4">
    <name type="scientific">Rhodococcus opacus</name>
    <name type="common">Nocardia opaca</name>
    <dbReference type="NCBI Taxonomy" id="37919"/>
    <lineage>
        <taxon>Bacteria</taxon>
        <taxon>Bacillati</taxon>
        <taxon>Actinomycetota</taxon>
        <taxon>Actinomycetes</taxon>
        <taxon>Mycobacteriales</taxon>
        <taxon>Nocardiaceae</taxon>
        <taxon>Rhodococcus</taxon>
    </lineage>
</organism>
<dbReference type="RefSeq" id="WP_269591499.1">
    <property type="nucleotide sequence ID" value="NZ_CP130956.1"/>
</dbReference>
<keyword evidence="3" id="KW-1185">Reference proteome</keyword>
<dbReference type="EMBL" id="CP130956">
    <property type="protein sequence ID" value="WLF52068.1"/>
    <property type="molecule type" value="Genomic_DNA"/>
</dbReference>
<gene>
    <name evidence="1" type="ORF">O4328_20115</name>
    <name evidence="2" type="ORF">Q5707_42280</name>
</gene>
<dbReference type="EMBL" id="JAPWIS010000010">
    <property type="protein sequence ID" value="MCZ4585976.1"/>
    <property type="molecule type" value="Genomic_DNA"/>
</dbReference>
<dbReference type="AlphaFoldDB" id="A0AAX3YTK5"/>
<reference evidence="2" key="2">
    <citation type="submission" date="2023-07" db="EMBL/GenBank/DDBJ databases">
        <title>Genomic analysis of Rhodococcus opacus VOC-14 with glycol ethers degradation activity.</title>
        <authorList>
            <person name="Narkevich D.A."/>
            <person name="Hlushen A.M."/>
            <person name="Akhremchuk A.E."/>
            <person name="Sikolenko M.A."/>
            <person name="Valentovich L.N."/>
        </authorList>
    </citation>
    <scope>NUCLEOTIDE SEQUENCE</scope>
    <source>
        <strain evidence="2">VOC-14</strain>
        <plasmid evidence="2">pRho-VOC14-L</plasmid>
    </source>
</reference>